<dbReference type="AlphaFoldDB" id="A0A2M6WIF2"/>
<name>A0A2M6WIF2_9BACT</name>
<comment type="caution">
    <text evidence="1">The sequence shown here is derived from an EMBL/GenBank/DDBJ whole genome shotgun (WGS) entry which is preliminary data.</text>
</comment>
<gene>
    <name evidence="1" type="ORF">COU08_01890</name>
</gene>
<protein>
    <submittedName>
        <fullName evidence="1">Uncharacterized protein</fullName>
    </submittedName>
</protein>
<sequence>MNQGIWRAPSETQLTLDRTIFALLEIAQLVVSQVLHSTVVRWHTLSADVLQDSPVFRILNLSVGFEDSSGGVATTTISCKLVPCPFTHWKPVSVLCTHNDFHHLIHFHSRVAVKAEVQLLLLQPFIQGVRSPTTTKTQKGSFYFYLLSST</sequence>
<organism evidence="1 2">
    <name type="scientific">Candidatus Harrisonbacteria bacterium CG10_big_fil_rev_8_21_14_0_10_42_17</name>
    <dbReference type="NCBI Taxonomy" id="1974584"/>
    <lineage>
        <taxon>Bacteria</taxon>
        <taxon>Candidatus Harrisoniibacteriota</taxon>
    </lineage>
</organism>
<dbReference type="Proteomes" id="UP000228635">
    <property type="component" value="Unassembled WGS sequence"/>
</dbReference>
<evidence type="ECO:0000313" key="2">
    <source>
        <dbReference type="Proteomes" id="UP000228635"/>
    </source>
</evidence>
<proteinExistence type="predicted"/>
<dbReference type="EMBL" id="PFBA01000015">
    <property type="protein sequence ID" value="PIT92549.1"/>
    <property type="molecule type" value="Genomic_DNA"/>
</dbReference>
<reference evidence="2" key="1">
    <citation type="submission" date="2017-09" db="EMBL/GenBank/DDBJ databases">
        <title>Depth-based differentiation of microbial function through sediment-hosted aquifers and enrichment of novel symbionts in the deep terrestrial subsurface.</title>
        <authorList>
            <person name="Probst A.J."/>
            <person name="Ladd B."/>
            <person name="Jarett J.K."/>
            <person name="Geller-Mcgrath D.E."/>
            <person name="Sieber C.M.K."/>
            <person name="Emerson J.B."/>
            <person name="Anantharaman K."/>
            <person name="Thomas B.C."/>
            <person name="Malmstrom R."/>
            <person name="Stieglmeier M."/>
            <person name="Klingl A."/>
            <person name="Woyke T."/>
            <person name="Ryan C.M."/>
            <person name="Banfield J.F."/>
        </authorList>
    </citation>
    <scope>NUCLEOTIDE SEQUENCE [LARGE SCALE GENOMIC DNA]</scope>
</reference>
<accession>A0A2M6WIF2</accession>
<evidence type="ECO:0000313" key="1">
    <source>
        <dbReference type="EMBL" id="PIT92549.1"/>
    </source>
</evidence>